<dbReference type="Proteomes" id="UP001229421">
    <property type="component" value="Unassembled WGS sequence"/>
</dbReference>
<feature type="compositionally biased region" description="Low complexity" evidence="1">
    <location>
        <begin position="120"/>
        <end position="130"/>
    </location>
</feature>
<name>A0AAD8KEI3_TARER</name>
<gene>
    <name evidence="2" type="ORF">QVD17_21476</name>
</gene>
<reference evidence="2" key="1">
    <citation type="journal article" date="2023" name="bioRxiv">
        <title>Improved chromosome-level genome assembly for marigold (Tagetes erecta).</title>
        <authorList>
            <person name="Jiang F."/>
            <person name="Yuan L."/>
            <person name="Wang S."/>
            <person name="Wang H."/>
            <person name="Xu D."/>
            <person name="Wang A."/>
            <person name="Fan W."/>
        </authorList>
    </citation>
    <scope>NUCLEOTIDE SEQUENCE</scope>
    <source>
        <strain evidence="2">WSJ</strain>
        <tissue evidence="2">Leaf</tissue>
    </source>
</reference>
<protein>
    <submittedName>
        <fullName evidence="2">Uncharacterized protein</fullName>
    </submittedName>
</protein>
<organism evidence="2 3">
    <name type="scientific">Tagetes erecta</name>
    <name type="common">African marigold</name>
    <dbReference type="NCBI Taxonomy" id="13708"/>
    <lineage>
        <taxon>Eukaryota</taxon>
        <taxon>Viridiplantae</taxon>
        <taxon>Streptophyta</taxon>
        <taxon>Embryophyta</taxon>
        <taxon>Tracheophyta</taxon>
        <taxon>Spermatophyta</taxon>
        <taxon>Magnoliopsida</taxon>
        <taxon>eudicotyledons</taxon>
        <taxon>Gunneridae</taxon>
        <taxon>Pentapetalae</taxon>
        <taxon>asterids</taxon>
        <taxon>campanulids</taxon>
        <taxon>Asterales</taxon>
        <taxon>Asteraceae</taxon>
        <taxon>Asteroideae</taxon>
        <taxon>Heliantheae alliance</taxon>
        <taxon>Tageteae</taxon>
        <taxon>Tagetes</taxon>
    </lineage>
</organism>
<evidence type="ECO:0000313" key="2">
    <source>
        <dbReference type="EMBL" id="KAK1420128.1"/>
    </source>
</evidence>
<sequence>MDPYAAQTQTYPQIQPQSQDPYIYQQQYDPSQQQQYDPSQQQQYDPSQQQQYDTSQQQQYDPSQQHYAYYTYDQTQQYPNPAPVYPPEQVVQQPVAQQQTEQENAPIHPPGVPVTTDPSQIAAYQQAYAQPHYQNDPSYYYAQYQQPQQVSYDPSTGHQVQPQWQPPPQGQPVDYGPPPMYPPKLLATSTLYY</sequence>
<keyword evidence="3" id="KW-1185">Reference proteome</keyword>
<feature type="compositionally biased region" description="Low complexity" evidence="1">
    <location>
        <begin position="137"/>
        <end position="163"/>
    </location>
</feature>
<accession>A0AAD8KEI3</accession>
<dbReference type="EMBL" id="JAUHHV010000006">
    <property type="protein sequence ID" value="KAK1420128.1"/>
    <property type="molecule type" value="Genomic_DNA"/>
</dbReference>
<evidence type="ECO:0000256" key="1">
    <source>
        <dbReference type="SAM" id="MobiDB-lite"/>
    </source>
</evidence>
<comment type="caution">
    <text evidence="2">The sequence shown here is derived from an EMBL/GenBank/DDBJ whole genome shotgun (WGS) entry which is preliminary data.</text>
</comment>
<feature type="compositionally biased region" description="Pro residues" evidence="1">
    <location>
        <begin position="164"/>
        <end position="181"/>
    </location>
</feature>
<dbReference type="AlphaFoldDB" id="A0AAD8KEI3"/>
<feature type="compositionally biased region" description="Low complexity" evidence="1">
    <location>
        <begin position="11"/>
        <end position="78"/>
    </location>
</feature>
<feature type="compositionally biased region" description="Polar residues" evidence="1">
    <location>
        <begin position="1"/>
        <end position="10"/>
    </location>
</feature>
<feature type="region of interest" description="Disordered" evidence="1">
    <location>
        <begin position="1"/>
        <end position="181"/>
    </location>
</feature>
<feature type="compositionally biased region" description="Low complexity" evidence="1">
    <location>
        <begin position="87"/>
        <end position="103"/>
    </location>
</feature>
<evidence type="ECO:0000313" key="3">
    <source>
        <dbReference type="Proteomes" id="UP001229421"/>
    </source>
</evidence>
<proteinExistence type="predicted"/>